<evidence type="ECO:0000256" key="1">
    <source>
        <dbReference type="SAM" id="SignalP"/>
    </source>
</evidence>
<dbReference type="EMBL" id="CM000650">
    <property type="protein sequence ID" value="EED88528.1"/>
    <property type="molecule type" value="Genomic_DNA"/>
</dbReference>
<dbReference type="Proteomes" id="UP000001449">
    <property type="component" value="Chromosome 15"/>
</dbReference>
<evidence type="ECO:0000313" key="3">
    <source>
        <dbReference type="Proteomes" id="UP000001449"/>
    </source>
</evidence>
<name>B8CD16_THAPS</name>
<keyword evidence="3" id="KW-1185">Reference proteome</keyword>
<reference evidence="2 3" key="2">
    <citation type="journal article" date="2008" name="Nature">
        <title>The Phaeodactylum genome reveals the evolutionary history of diatom genomes.</title>
        <authorList>
            <person name="Bowler C."/>
            <person name="Allen A.E."/>
            <person name="Badger J.H."/>
            <person name="Grimwood J."/>
            <person name="Jabbari K."/>
            <person name="Kuo A."/>
            <person name="Maheswari U."/>
            <person name="Martens C."/>
            <person name="Maumus F."/>
            <person name="Otillar R.P."/>
            <person name="Rayko E."/>
            <person name="Salamov A."/>
            <person name="Vandepoele K."/>
            <person name="Beszteri B."/>
            <person name="Gruber A."/>
            <person name="Heijde M."/>
            <person name="Katinka M."/>
            <person name="Mock T."/>
            <person name="Valentin K."/>
            <person name="Verret F."/>
            <person name="Berges J.A."/>
            <person name="Brownlee C."/>
            <person name="Cadoret J.P."/>
            <person name="Chiovitti A."/>
            <person name="Choi C.J."/>
            <person name="Coesel S."/>
            <person name="De Martino A."/>
            <person name="Detter J.C."/>
            <person name="Durkin C."/>
            <person name="Falciatore A."/>
            <person name="Fournet J."/>
            <person name="Haruta M."/>
            <person name="Huysman M.J."/>
            <person name="Jenkins B.D."/>
            <person name="Jiroutova K."/>
            <person name="Jorgensen R.E."/>
            <person name="Joubert Y."/>
            <person name="Kaplan A."/>
            <person name="Kroger N."/>
            <person name="Kroth P.G."/>
            <person name="La Roche J."/>
            <person name="Lindquist E."/>
            <person name="Lommer M."/>
            <person name="Martin-Jezequel V."/>
            <person name="Lopez P.J."/>
            <person name="Lucas S."/>
            <person name="Mangogna M."/>
            <person name="McGinnis K."/>
            <person name="Medlin L.K."/>
            <person name="Montsant A."/>
            <person name="Oudot-Le Secq M.P."/>
            <person name="Napoli C."/>
            <person name="Obornik M."/>
            <person name="Parker M.S."/>
            <person name="Petit J.L."/>
            <person name="Porcel B.M."/>
            <person name="Poulsen N."/>
            <person name="Robison M."/>
            <person name="Rychlewski L."/>
            <person name="Rynearson T.A."/>
            <person name="Schmutz J."/>
            <person name="Shapiro H."/>
            <person name="Siaut M."/>
            <person name="Stanley M."/>
            <person name="Sussman M.R."/>
            <person name="Taylor A.R."/>
            <person name="Vardi A."/>
            <person name="von Dassow P."/>
            <person name="Vyverman W."/>
            <person name="Willis A."/>
            <person name="Wyrwicz L.S."/>
            <person name="Rokhsar D.S."/>
            <person name="Weissenbach J."/>
            <person name="Armbrust E.V."/>
            <person name="Green B.R."/>
            <person name="Van de Peer Y."/>
            <person name="Grigoriev I.V."/>
        </authorList>
    </citation>
    <scope>NUCLEOTIDE SEQUENCE [LARGE SCALE GENOMIC DNA]</scope>
    <source>
        <strain evidence="2 3">CCMP1335</strain>
    </source>
</reference>
<sequence length="171" mass="18272">MKITLLSSTAIGLLQAANVFAHEIDTPNLLAYIKAQKARASTGCNLDDEVAGWIDMPGCSKAYYFERVGGDDEECVYMMGQTRSNGLLTFSGVKSADGCADTCMNEPDVSRLATLLGMNYSCEDEICYCLYGKGMVEGSKKKSGMSCYAVTGAISGLSPLENGETISPYCD</sequence>
<evidence type="ECO:0000313" key="2">
    <source>
        <dbReference type="EMBL" id="EED88528.1"/>
    </source>
</evidence>
<feature type="signal peptide" evidence="1">
    <location>
        <begin position="1"/>
        <end position="21"/>
    </location>
</feature>
<organism evidence="2 3">
    <name type="scientific">Thalassiosira pseudonana</name>
    <name type="common">Marine diatom</name>
    <name type="synonym">Cyclotella nana</name>
    <dbReference type="NCBI Taxonomy" id="35128"/>
    <lineage>
        <taxon>Eukaryota</taxon>
        <taxon>Sar</taxon>
        <taxon>Stramenopiles</taxon>
        <taxon>Ochrophyta</taxon>
        <taxon>Bacillariophyta</taxon>
        <taxon>Coscinodiscophyceae</taxon>
        <taxon>Thalassiosirophycidae</taxon>
        <taxon>Thalassiosirales</taxon>
        <taxon>Thalassiosiraceae</taxon>
        <taxon>Thalassiosira</taxon>
    </lineage>
</organism>
<evidence type="ECO:0008006" key="4">
    <source>
        <dbReference type="Google" id="ProtNLM"/>
    </source>
</evidence>
<dbReference type="KEGG" id="tps:THAPSDRAFT_24963"/>
<dbReference type="GeneID" id="7441871"/>
<protein>
    <recommendedName>
        <fullName evidence="4">WSC domain-containing protein</fullName>
    </recommendedName>
</protein>
<dbReference type="AlphaFoldDB" id="B8CD16"/>
<accession>B8CD16</accession>
<keyword evidence="1" id="KW-0732">Signal</keyword>
<gene>
    <name evidence="2" type="ORF">THAPSDRAFT_24963</name>
</gene>
<dbReference type="RefSeq" id="XP_002294173.1">
    <property type="nucleotide sequence ID" value="XM_002294137.1"/>
</dbReference>
<dbReference type="InParanoid" id="B8CD16"/>
<dbReference type="PaxDb" id="35128-Thaps24963"/>
<reference evidence="2 3" key="1">
    <citation type="journal article" date="2004" name="Science">
        <title>The genome of the diatom Thalassiosira pseudonana: ecology, evolution, and metabolism.</title>
        <authorList>
            <person name="Armbrust E.V."/>
            <person name="Berges J.A."/>
            <person name="Bowler C."/>
            <person name="Green B.R."/>
            <person name="Martinez D."/>
            <person name="Putnam N.H."/>
            <person name="Zhou S."/>
            <person name="Allen A.E."/>
            <person name="Apt K.E."/>
            <person name="Bechner M."/>
            <person name="Brzezinski M.A."/>
            <person name="Chaal B.K."/>
            <person name="Chiovitti A."/>
            <person name="Davis A.K."/>
            <person name="Demarest M.S."/>
            <person name="Detter J.C."/>
            <person name="Glavina T."/>
            <person name="Goodstein D."/>
            <person name="Hadi M.Z."/>
            <person name="Hellsten U."/>
            <person name="Hildebrand M."/>
            <person name="Jenkins B.D."/>
            <person name="Jurka J."/>
            <person name="Kapitonov V.V."/>
            <person name="Kroger N."/>
            <person name="Lau W.W."/>
            <person name="Lane T.W."/>
            <person name="Larimer F.W."/>
            <person name="Lippmeier J.C."/>
            <person name="Lucas S."/>
            <person name="Medina M."/>
            <person name="Montsant A."/>
            <person name="Obornik M."/>
            <person name="Parker M.S."/>
            <person name="Palenik B."/>
            <person name="Pazour G.J."/>
            <person name="Richardson P.M."/>
            <person name="Rynearson T.A."/>
            <person name="Saito M.A."/>
            <person name="Schwartz D.C."/>
            <person name="Thamatrakoln K."/>
            <person name="Valentin K."/>
            <person name="Vardi A."/>
            <person name="Wilkerson F.P."/>
            <person name="Rokhsar D.S."/>
        </authorList>
    </citation>
    <scope>NUCLEOTIDE SEQUENCE [LARGE SCALE GENOMIC DNA]</scope>
    <source>
        <strain evidence="2 3">CCMP1335</strain>
    </source>
</reference>
<dbReference type="HOGENOM" id="CLU_1566037_0_0_1"/>
<proteinExistence type="predicted"/>
<feature type="chain" id="PRO_5002869756" description="WSC domain-containing protein" evidence="1">
    <location>
        <begin position="22"/>
        <end position="171"/>
    </location>
</feature>